<evidence type="ECO:0000256" key="4">
    <source>
        <dbReference type="ARBA" id="ARBA00022729"/>
    </source>
</evidence>
<dbReference type="RefSeq" id="WP_246016598.1">
    <property type="nucleotide sequence ID" value="NZ_QRDZ01000015.1"/>
</dbReference>
<keyword evidence="12" id="KW-1185">Reference proteome</keyword>
<dbReference type="EMBL" id="QRDZ01000015">
    <property type="protein sequence ID" value="RED75565.1"/>
    <property type="molecule type" value="Genomic_DNA"/>
</dbReference>
<evidence type="ECO:0000256" key="5">
    <source>
        <dbReference type="ARBA" id="ARBA00023136"/>
    </source>
</evidence>
<sequence>MKRGLCYLALLLALLPAGCMDRMDIENISLALIIGLDLDDNNNLEVSISSPVFSREAKRKTEVYTAKSLTMRASQDEFDKTFKAFTSGGKSQILLIGKKLMMQKHWFALLDPLLRDPKNSTTARIVLVDGPVSEVIHYNPLDKPRLPIYLTYLIDTASHLNLATRTTLQELHSINLDKGITASIAELRFDDKIFIKGSALLSENGIYKLSIGDEETRLLRMLQGEKSGEFKFTLEHEGAAPGNGIVPRNLYTISAVKYSRRLKTGYAQDHFTFDFHFHIRVSLLEKLFPFDVLKSGDVLEAEIARKLEDKFRSLIQKFQQAKIDPIGLGRFARAYRYNEWKPVENKWSATLSDADINVKVDVLIAAMGSIR</sequence>
<feature type="chain" id="PRO_5038885131" evidence="8">
    <location>
        <begin position="20"/>
        <end position="371"/>
    </location>
</feature>
<feature type="domain" description="Spore germination GerAC-like C-terminal" evidence="9">
    <location>
        <begin position="197"/>
        <end position="367"/>
    </location>
</feature>
<reference evidence="11 12" key="1">
    <citation type="submission" date="2018-07" db="EMBL/GenBank/DDBJ databases">
        <title>Genomic Encyclopedia of Type Strains, Phase III (KMG-III): the genomes of soil and plant-associated and newly described type strains.</title>
        <authorList>
            <person name="Whitman W."/>
        </authorList>
    </citation>
    <scope>NUCLEOTIDE SEQUENCE [LARGE SCALE GENOMIC DNA]</scope>
    <source>
        <strain evidence="11 12">CECT 7287</strain>
    </source>
</reference>
<evidence type="ECO:0000256" key="2">
    <source>
        <dbReference type="ARBA" id="ARBA00007886"/>
    </source>
</evidence>
<dbReference type="Gene3D" id="3.30.300.210">
    <property type="entry name" value="Nutrient germinant receptor protein C, domain 3"/>
    <property type="match status" value="1"/>
</dbReference>
<dbReference type="GO" id="GO:0016020">
    <property type="term" value="C:membrane"/>
    <property type="evidence" value="ECO:0007669"/>
    <property type="project" value="UniProtKB-SubCell"/>
</dbReference>
<evidence type="ECO:0000259" key="10">
    <source>
        <dbReference type="Pfam" id="PF25198"/>
    </source>
</evidence>
<dbReference type="Pfam" id="PF25198">
    <property type="entry name" value="Spore_GerAC_N"/>
    <property type="match status" value="1"/>
</dbReference>
<evidence type="ECO:0000256" key="3">
    <source>
        <dbReference type="ARBA" id="ARBA00022544"/>
    </source>
</evidence>
<keyword evidence="3" id="KW-0309">Germination</keyword>
<feature type="domain" description="Spore germination protein N-terminal" evidence="10">
    <location>
        <begin position="21"/>
        <end position="184"/>
    </location>
</feature>
<dbReference type="AlphaFoldDB" id="A0A3D9JNM1"/>
<evidence type="ECO:0000313" key="12">
    <source>
        <dbReference type="Proteomes" id="UP000256977"/>
    </source>
</evidence>
<organism evidence="11 12">
    <name type="scientific">Cohnella phaseoli</name>
    <dbReference type="NCBI Taxonomy" id="456490"/>
    <lineage>
        <taxon>Bacteria</taxon>
        <taxon>Bacillati</taxon>
        <taxon>Bacillota</taxon>
        <taxon>Bacilli</taxon>
        <taxon>Bacillales</taxon>
        <taxon>Paenibacillaceae</taxon>
        <taxon>Cohnella</taxon>
    </lineage>
</organism>
<evidence type="ECO:0000256" key="6">
    <source>
        <dbReference type="ARBA" id="ARBA00023139"/>
    </source>
</evidence>
<evidence type="ECO:0000256" key="8">
    <source>
        <dbReference type="SAM" id="SignalP"/>
    </source>
</evidence>
<gene>
    <name evidence="11" type="ORF">DFP98_115181</name>
</gene>
<evidence type="ECO:0000259" key="9">
    <source>
        <dbReference type="Pfam" id="PF05504"/>
    </source>
</evidence>
<comment type="subcellular location">
    <subcellularLocation>
        <location evidence="1">Membrane</location>
        <topology evidence="1">Lipid-anchor</topology>
    </subcellularLocation>
</comment>
<keyword evidence="5" id="KW-0472">Membrane</keyword>
<comment type="caution">
    <text evidence="11">The sequence shown here is derived from an EMBL/GenBank/DDBJ whole genome shotgun (WGS) entry which is preliminary data.</text>
</comment>
<name>A0A3D9JNM1_9BACL</name>
<evidence type="ECO:0000256" key="7">
    <source>
        <dbReference type="ARBA" id="ARBA00023288"/>
    </source>
</evidence>
<protein>
    <submittedName>
        <fullName evidence="11">Ger(X)C family germination protein</fullName>
    </submittedName>
</protein>
<dbReference type="GO" id="GO:0009847">
    <property type="term" value="P:spore germination"/>
    <property type="evidence" value="ECO:0007669"/>
    <property type="project" value="InterPro"/>
</dbReference>
<dbReference type="NCBIfam" id="TIGR02887">
    <property type="entry name" value="spore_ger_x_C"/>
    <property type="match status" value="1"/>
</dbReference>
<comment type="similarity">
    <text evidence="2">Belongs to the GerABKC lipoprotein family.</text>
</comment>
<evidence type="ECO:0000256" key="1">
    <source>
        <dbReference type="ARBA" id="ARBA00004635"/>
    </source>
</evidence>
<proteinExistence type="inferred from homology"/>
<keyword evidence="4 8" id="KW-0732">Signal</keyword>
<dbReference type="InterPro" id="IPR038501">
    <property type="entry name" value="Spore_GerAC_C_sf"/>
</dbReference>
<dbReference type="Proteomes" id="UP000256977">
    <property type="component" value="Unassembled WGS sequence"/>
</dbReference>
<dbReference type="InterPro" id="IPR008844">
    <property type="entry name" value="Spore_GerAC-like"/>
</dbReference>
<dbReference type="InterPro" id="IPR046953">
    <property type="entry name" value="Spore_GerAC-like_C"/>
</dbReference>
<keyword evidence="7" id="KW-0449">Lipoprotein</keyword>
<dbReference type="InterPro" id="IPR057336">
    <property type="entry name" value="GerAC_N"/>
</dbReference>
<accession>A0A3D9JNM1</accession>
<dbReference type="Pfam" id="PF05504">
    <property type="entry name" value="Spore_GerAC"/>
    <property type="match status" value="1"/>
</dbReference>
<keyword evidence="6" id="KW-0564">Palmitate</keyword>
<dbReference type="PANTHER" id="PTHR35789">
    <property type="entry name" value="SPORE GERMINATION PROTEIN B3"/>
    <property type="match status" value="1"/>
</dbReference>
<feature type="signal peptide" evidence="8">
    <location>
        <begin position="1"/>
        <end position="19"/>
    </location>
</feature>
<dbReference type="PANTHER" id="PTHR35789:SF1">
    <property type="entry name" value="SPORE GERMINATION PROTEIN B3"/>
    <property type="match status" value="1"/>
</dbReference>
<evidence type="ECO:0000313" key="11">
    <source>
        <dbReference type="EMBL" id="RED75565.1"/>
    </source>
</evidence>